<name>E8V6Y0_TERSS</name>
<dbReference type="KEGG" id="tsa:AciPR4_4261"/>
<dbReference type="InterPro" id="IPR011006">
    <property type="entry name" value="CheY-like_superfamily"/>
</dbReference>
<evidence type="ECO:0000256" key="7">
    <source>
        <dbReference type="PROSITE-ProRule" id="PRU01091"/>
    </source>
</evidence>
<keyword evidence="5" id="KW-0804">Transcription</keyword>
<dbReference type="PANTHER" id="PTHR48111:SF50">
    <property type="entry name" value="KDP OPERON TRANSCRIPTIONAL REGULATORY PROTEIN KDPE"/>
    <property type="match status" value="1"/>
</dbReference>
<evidence type="ECO:0000313" key="10">
    <source>
        <dbReference type="EMBL" id="ADV85004.1"/>
    </source>
</evidence>
<evidence type="ECO:0000256" key="2">
    <source>
        <dbReference type="ARBA" id="ARBA00023012"/>
    </source>
</evidence>
<dbReference type="Gene3D" id="3.40.50.2300">
    <property type="match status" value="1"/>
</dbReference>
<evidence type="ECO:0000256" key="6">
    <source>
        <dbReference type="PROSITE-ProRule" id="PRU00169"/>
    </source>
</evidence>
<dbReference type="STRING" id="401053.AciPR4_4261"/>
<dbReference type="Pfam" id="PF00486">
    <property type="entry name" value="Trans_reg_C"/>
    <property type="match status" value="1"/>
</dbReference>
<dbReference type="Gene3D" id="1.10.10.10">
    <property type="entry name" value="Winged helix-like DNA-binding domain superfamily/Winged helix DNA-binding domain"/>
    <property type="match status" value="1"/>
</dbReference>
<dbReference type="InterPro" id="IPR036388">
    <property type="entry name" value="WH-like_DNA-bd_sf"/>
</dbReference>
<dbReference type="Pfam" id="PF00072">
    <property type="entry name" value="Response_reg"/>
    <property type="match status" value="1"/>
</dbReference>
<accession>E8V6Y0</accession>
<feature type="modified residue" description="4-aspartylphosphate" evidence="6">
    <location>
        <position position="53"/>
    </location>
</feature>
<sequence length="234" mass="26330">MAKRILVVDDERQITRMLRTSLQSSGYDVSIASDGLEGFERFKADQPDLIVTDLAMPEMNGLELTQAVRRMATTPIIVLSVRDTDTMKITALDEGADDYLTKPFSMPELLARIRVQLRRIEAAEPGEVHIEVGDFVIDVDAHTVVVAGESLHLTPKEFDLLLLFSRNPLRVLTHKVLLRGVWGPAGEDQPEYLRVLIAQLRKKIERTDAARYIVSEPWVGYRFQPSGTDELTTS</sequence>
<evidence type="ECO:0000256" key="4">
    <source>
        <dbReference type="ARBA" id="ARBA00023125"/>
    </source>
</evidence>
<organism evidence="10 11">
    <name type="scientific">Terriglobus saanensis (strain ATCC BAA-1853 / DSM 23119 / SP1PR4)</name>
    <dbReference type="NCBI Taxonomy" id="401053"/>
    <lineage>
        <taxon>Bacteria</taxon>
        <taxon>Pseudomonadati</taxon>
        <taxon>Acidobacteriota</taxon>
        <taxon>Terriglobia</taxon>
        <taxon>Terriglobales</taxon>
        <taxon>Acidobacteriaceae</taxon>
        <taxon>Terriglobus</taxon>
    </lineage>
</organism>
<dbReference type="SUPFAM" id="SSF52172">
    <property type="entry name" value="CheY-like"/>
    <property type="match status" value="1"/>
</dbReference>
<dbReference type="InterPro" id="IPR001867">
    <property type="entry name" value="OmpR/PhoB-type_DNA-bd"/>
</dbReference>
<dbReference type="AlphaFoldDB" id="E8V6Y0"/>
<evidence type="ECO:0000256" key="3">
    <source>
        <dbReference type="ARBA" id="ARBA00023015"/>
    </source>
</evidence>
<dbReference type="InterPro" id="IPR016032">
    <property type="entry name" value="Sig_transdc_resp-reg_C-effctor"/>
</dbReference>
<evidence type="ECO:0000256" key="1">
    <source>
        <dbReference type="ARBA" id="ARBA00022553"/>
    </source>
</evidence>
<dbReference type="GO" id="GO:0032993">
    <property type="term" value="C:protein-DNA complex"/>
    <property type="evidence" value="ECO:0007669"/>
    <property type="project" value="TreeGrafter"/>
</dbReference>
<dbReference type="SMART" id="SM00448">
    <property type="entry name" value="REC"/>
    <property type="match status" value="1"/>
</dbReference>
<dbReference type="Gene3D" id="6.10.250.690">
    <property type="match status" value="1"/>
</dbReference>
<dbReference type="PANTHER" id="PTHR48111">
    <property type="entry name" value="REGULATOR OF RPOS"/>
    <property type="match status" value="1"/>
</dbReference>
<keyword evidence="4 7" id="KW-0238">DNA-binding</keyword>
<dbReference type="HOGENOM" id="CLU_000445_30_8_0"/>
<proteinExistence type="predicted"/>
<dbReference type="RefSeq" id="WP_013570734.1">
    <property type="nucleotide sequence ID" value="NC_014963.1"/>
</dbReference>
<reference evidence="10 11" key="1">
    <citation type="journal article" date="2012" name="Stand. Genomic Sci.">
        <title>Complete genome sequence of Terriglobus saanensis type strain SP1PR4(T), an Acidobacteria from tundra soil.</title>
        <authorList>
            <person name="Rawat S.R."/>
            <person name="Mannisto M.K."/>
            <person name="Starovoytov V."/>
            <person name="Goodwin L."/>
            <person name="Nolan M."/>
            <person name="Hauser L."/>
            <person name="Land M."/>
            <person name="Davenport K.W."/>
            <person name="Woyke T."/>
            <person name="Haggblom M.M."/>
        </authorList>
    </citation>
    <scope>NUCLEOTIDE SEQUENCE</scope>
    <source>
        <strain evidence="11">ATCC BAA-1853 / DSM 23119 / SP1PR4</strain>
    </source>
</reference>
<dbReference type="PROSITE" id="PS50110">
    <property type="entry name" value="RESPONSE_REGULATORY"/>
    <property type="match status" value="1"/>
</dbReference>
<dbReference type="FunFam" id="3.40.50.2300:FF:000001">
    <property type="entry name" value="DNA-binding response regulator PhoB"/>
    <property type="match status" value="1"/>
</dbReference>
<dbReference type="PROSITE" id="PS51755">
    <property type="entry name" value="OMPR_PHOB"/>
    <property type="match status" value="1"/>
</dbReference>
<dbReference type="eggNOG" id="COG0745">
    <property type="taxonomic scope" value="Bacteria"/>
</dbReference>
<evidence type="ECO:0000259" key="9">
    <source>
        <dbReference type="PROSITE" id="PS51755"/>
    </source>
</evidence>
<dbReference type="EMBL" id="CP002467">
    <property type="protein sequence ID" value="ADV85004.1"/>
    <property type="molecule type" value="Genomic_DNA"/>
</dbReference>
<dbReference type="GO" id="GO:0006355">
    <property type="term" value="P:regulation of DNA-templated transcription"/>
    <property type="evidence" value="ECO:0007669"/>
    <property type="project" value="InterPro"/>
</dbReference>
<feature type="domain" description="Response regulatory" evidence="8">
    <location>
        <begin position="4"/>
        <end position="117"/>
    </location>
</feature>
<evidence type="ECO:0000259" key="8">
    <source>
        <dbReference type="PROSITE" id="PS50110"/>
    </source>
</evidence>
<dbReference type="SUPFAM" id="SSF46894">
    <property type="entry name" value="C-terminal effector domain of the bipartite response regulators"/>
    <property type="match status" value="1"/>
</dbReference>
<keyword evidence="1 6" id="KW-0597">Phosphoprotein</keyword>
<gene>
    <name evidence="10" type="ordered locus">AciPR4_4261</name>
</gene>
<dbReference type="OrthoDB" id="9790454at2"/>
<evidence type="ECO:0000256" key="5">
    <source>
        <dbReference type="ARBA" id="ARBA00023163"/>
    </source>
</evidence>
<dbReference type="GO" id="GO:0000976">
    <property type="term" value="F:transcription cis-regulatory region binding"/>
    <property type="evidence" value="ECO:0007669"/>
    <property type="project" value="TreeGrafter"/>
</dbReference>
<dbReference type="CDD" id="cd00383">
    <property type="entry name" value="trans_reg_C"/>
    <property type="match status" value="1"/>
</dbReference>
<dbReference type="Proteomes" id="UP000006844">
    <property type="component" value="Chromosome"/>
</dbReference>
<keyword evidence="11" id="KW-1185">Reference proteome</keyword>
<dbReference type="GO" id="GO:0000156">
    <property type="term" value="F:phosphorelay response regulator activity"/>
    <property type="evidence" value="ECO:0007669"/>
    <property type="project" value="TreeGrafter"/>
</dbReference>
<dbReference type="GO" id="GO:0005829">
    <property type="term" value="C:cytosol"/>
    <property type="evidence" value="ECO:0007669"/>
    <property type="project" value="TreeGrafter"/>
</dbReference>
<keyword evidence="2" id="KW-0902">Two-component regulatory system</keyword>
<evidence type="ECO:0000313" key="11">
    <source>
        <dbReference type="Proteomes" id="UP000006844"/>
    </source>
</evidence>
<dbReference type="InterPro" id="IPR001789">
    <property type="entry name" value="Sig_transdc_resp-reg_receiver"/>
</dbReference>
<dbReference type="InterPro" id="IPR039420">
    <property type="entry name" value="WalR-like"/>
</dbReference>
<feature type="domain" description="OmpR/PhoB-type" evidence="9">
    <location>
        <begin position="127"/>
        <end position="225"/>
    </location>
</feature>
<protein>
    <submittedName>
        <fullName evidence="10">Two component transcriptional regulator, winged helix family</fullName>
    </submittedName>
</protein>
<keyword evidence="3" id="KW-0805">Transcription regulation</keyword>
<dbReference type="SMART" id="SM00862">
    <property type="entry name" value="Trans_reg_C"/>
    <property type="match status" value="1"/>
</dbReference>
<feature type="DNA-binding region" description="OmpR/PhoB-type" evidence="7">
    <location>
        <begin position="127"/>
        <end position="225"/>
    </location>
</feature>